<dbReference type="SUPFAM" id="SSF55729">
    <property type="entry name" value="Acyl-CoA N-acyltransferases (Nat)"/>
    <property type="match status" value="1"/>
</dbReference>
<reference evidence="2 3" key="1">
    <citation type="submission" date="2021-12" db="EMBL/GenBank/DDBJ databases">
        <title>Complete genome sequence of Phytobacter diazotrophicus TA9734.</title>
        <authorList>
            <person name="Kubota H."/>
            <person name="Nakayama Y."/>
            <person name="Ariyoshi T."/>
        </authorList>
    </citation>
    <scope>NUCLEOTIDE SEQUENCE [LARGE SCALE GENOMIC DNA]</scope>
    <source>
        <strain evidence="2 3">TA9734</strain>
    </source>
</reference>
<dbReference type="Gene3D" id="3.40.630.30">
    <property type="match status" value="1"/>
</dbReference>
<proteinExistence type="predicted"/>
<dbReference type="PROSITE" id="PS51186">
    <property type="entry name" value="GNAT"/>
    <property type="match status" value="1"/>
</dbReference>
<dbReference type="EMBL" id="AP025334">
    <property type="protein sequence ID" value="BDD51807.1"/>
    <property type="molecule type" value="Genomic_DNA"/>
</dbReference>
<evidence type="ECO:0000313" key="2">
    <source>
        <dbReference type="EMBL" id="BDD51807.1"/>
    </source>
</evidence>
<accession>A0ABN6LSH9</accession>
<evidence type="ECO:0000313" key="3">
    <source>
        <dbReference type="Proteomes" id="UP001320460"/>
    </source>
</evidence>
<feature type="domain" description="N-acetyltransferase" evidence="1">
    <location>
        <begin position="4"/>
        <end position="167"/>
    </location>
</feature>
<protein>
    <submittedName>
        <fullName evidence="2">GNAT family acetyltransferase</fullName>
    </submittedName>
</protein>
<dbReference type="Pfam" id="PF00583">
    <property type="entry name" value="Acetyltransf_1"/>
    <property type="match status" value="1"/>
</dbReference>
<dbReference type="InterPro" id="IPR016181">
    <property type="entry name" value="Acyl_CoA_acyltransferase"/>
</dbReference>
<name>A0ABN6LSH9_9ENTR</name>
<organism evidence="2 3">
    <name type="scientific">Phytobacter diazotrophicus</name>
    <dbReference type="NCBI Taxonomy" id="395631"/>
    <lineage>
        <taxon>Bacteria</taxon>
        <taxon>Pseudomonadati</taxon>
        <taxon>Pseudomonadota</taxon>
        <taxon>Gammaproteobacteria</taxon>
        <taxon>Enterobacterales</taxon>
        <taxon>Enterobacteriaceae</taxon>
        <taxon>Phytobacter</taxon>
    </lineage>
</organism>
<dbReference type="RefSeq" id="WP_125124920.1">
    <property type="nucleotide sequence ID" value="NZ_AP025334.1"/>
</dbReference>
<sequence>MAGYYQRAVTLKDMPFIMDELTKGAKTGNFSKEFLDPRKGKVLEVQLRDVIRRGESGEYTGHYLYILIREVDEKQIGFIWLMVARGPIDQPVLEIRAVNINSDFRGKGFAKLILDEWLTAYPQHPFQATCFFDSSQMADMLHRRGFKTLSTSPTGKRSLFREANAII</sequence>
<dbReference type="Proteomes" id="UP001320460">
    <property type="component" value="Chromosome"/>
</dbReference>
<gene>
    <name evidence="2" type="ORF">PDTA9734_32940</name>
</gene>
<dbReference type="InterPro" id="IPR000182">
    <property type="entry name" value="GNAT_dom"/>
</dbReference>
<evidence type="ECO:0000259" key="1">
    <source>
        <dbReference type="PROSITE" id="PS51186"/>
    </source>
</evidence>
<keyword evidence="3" id="KW-1185">Reference proteome</keyword>
<dbReference type="CDD" id="cd04301">
    <property type="entry name" value="NAT_SF"/>
    <property type="match status" value="1"/>
</dbReference>